<keyword evidence="3 5" id="KW-1133">Transmembrane helix</keyword>
<dbReference type="PANTHER" id="PTHR30168">
    <property type="entry name" value="PUTATIVE MEMBRANE PROTEIN YPFJ"/>
    <property type="match status" value="1"/>
</dbReference>
<dbReference type="STRING" id="232089.SAMN05443544_1764"/>
<dbReference type="OrthoDB" id="9774900at2"/>
<dbReference type="InterPro" id="IPR007343">
    <property type="entry name" value="Uncharacterised_pept_Zn_put"/>
</dbReference>
<proteinExistence type="predicted"/>
<evidence type="ECO:0000313" key="7">
    <source>
        <dbReference type="Proteomes" id="UP000184699"/>
    </source>
</evidence>
<dbReference type="Pfam" id="PF04228">
    <property type="entry name" value="Zn_peptidase"/>
    <property type="match status" value="1"/>
</dbReference>
<evidence type="ECO:0000256" key="2">
    <source>
        <dbReference type="ARBA" id="ARBA00022692"/>
    </source>
</evidence>
<dbReference type="RefSeq" id="WP_074259944.1">
    <property type="nucleotide sequence ID" value="NZ_FSRJ01000002.1"/>
</dbReference>
<accession>A0A1N6F5H8</accession>
<dbReference type="Proteomes" id="UP000184699">
    <property type="component" value="Unassembled WGS sequence"/>
</dbReference>
<organism evidence="6 7">
    <name type="scientific">Agromyces cerinus subsp. cerinus</name>
    <dbReference type="NCBI Taxonomy" id="232089"/>
    <lineage>
        <taxon>Bacteria</taxon>
        <taxon>Bacillati</taxon>
        <taxon>Actinomycetota</taxon>
        <taxon>Actinomycetes</taxon>
        <taxon>Micrococcales</taxon>
        <taxon>Microbacteriaceae</taxon>
        <taxon>Agromyces</taxon>
    </lineage>
</organism>
<dbReference type="PANTHER" id="PTHR30168:SF0">
    <property type="entry name" value="INNER MEMBRANE PROTEIN"/>
    <property type="match status" value="1"/>
</dbReference>
<reference evidence="7" key="1">
    <citation type="submission" date="2016-11" db="EMBL/GenBank/DDBJ databases">
        <authorList>
            <person name="Varghese N."/>
            <person name="Submissions S."/>
        </authorList>
    </citation>
    <scope>NUCLEOTIDE SEQUENCE [LARGE SCALE GENOMIC DNA]</scope>
    <source>
        <strain evidence="7">DSM 8595</strain>
    </source>
</reference>
<gene>
    <name evidence="6" type="ORF">SAMN05443544_1764</name>
</gene>
<evidence type="ECO:0000256" key="1">
    <source>
        <dbReference type="ARBA" id="ARBA00004167"/>
    </source>
</evidence>
<dbReference type="GO" id="GO:0016020">
    <property type="term" value="C:membrane"/>
    <property type="evidence" value="ECO:0007669"/>
    <property type="project" value="UniProtKB-SubCell"/>
</dbReference>
<evidence type="ECO:0000313" key="6">
    <source>
        <dbReference type="EMBL" id="SIN90542.1"/>
    </source>
</evidence>
<protein>
    <recommendedName>
        <fullName evidence="8">Neutral zinc metallopeptidase</fullName>
    </recommendedName>
</protein>
<name>A0A1N6F5H8_9MICO</name>
<dbReference type="AlphaFoldDB" id="A0A1N6F5H8"/>
<feature type="transmembrane region" description="Helical" evidence="5">
    <location>
        <begin position="21"/>
        <end position="42"/>
    </location>
</feature>
<comment type="subcellular location">
    <subcellularLocation>
        <location evidence="1">Membrane</location>
        <topology evidence="1">Single-pass membrane protein</topology>
    </subcellularLocation>
</comment>
<dbReference type="EMBL" id="FSRJ01000002">
    <property type="protein sequence ID" value="SIN90542.1"/>
    <property type="molecule type" value="Genomic_DNA"/>
</dbReference>
<evidence type="ECO:0000256" key="4">
    <source>
        <dbReference type="ARBA" id="ARBA00023136"/>
    </source>
</evidence>
<evidence type="ECO:0000256" key="3">
    <source>
        <dbReference type="ARBA" id="ARBA00022989"/>
    </source>
</evidence>
<evidence type="ECO:0008006" key="8">
    <source>
        <dbReference type="Google" id="ProtNLM"/>
    </source>
</evidence>
<sequence>MTFNPDADISKGKASKRGRNTGIAVVGGGIGALAIFLISQFLGVDLTGIVGGGGGGGGQPEASDSTLEKCLTGQDANEDVECRMKGASASLESYWVEEAPAIGVNYNAPQDFVLFDQATTTACGSASSATGPFYCPPDQTIYIDVTFYDELRSRFGANGGTLAEMYVIAHEWGHHVQNLAGVLGRTQDGQTGPASNAVRVELQADCFAGAWVANASTVPDDNGVPFLQQITVAQREDALDAAASVGDDHIQQATQGQVNPHSFTHGTSEQRKDWFEAGFEQGAQACDTFSVGAGSL</sequence>
<keyword evidence="4 5" id="KW-0472">Membrane</keyword>
<evidence type="ECO:0000256" key="5">
    <source>
        <dbReference type="SAM" id="Phobius"/>
    </source>
</evidence>
<keyword evidence="7" id="KW-1185">Reference proteome</keyword>
<keyword evidence="2 5" id="KW-0812">Transmembrane</keyword>